<protein>
    <submittedName>
        <fullName evidence="2">Uncharacterized protein</fullName>
    </submittedName>
</protein>
<feature type="region of interest" description="Disordered" evidence="1">
    <location>
        <begin position="300"/>
        <end position="382"/>
    </location>
</feature>
<feature type="compositionally biased region" description="Basic and acidic residues" evidence="1">
    <location>
        <begin position="173"/>
        <end position="192"/>
    </location>
</feature>
<feature type="compositionally biased region" description="Basic residues" evidence="1">
    <location>
        <begin position="340"/>
        <end position="353"/>
    </location>
</feature>
<organism evidence="2 3">
    <name type="scientific">Thlaspi arvense</name>
    <name type="common">Field penny-cress</name>
    <dbReference type="NCBI Taxonomy" id="13288"/>
    <lineage>
        <taxon>Eukaryota</taxon>
        <taxon>Viridiplantae</taxon>
        <taxon>Streptophyta</taxon>
        <taxon>Embryophyta</taxon>
        <taxon>Tracheophyta</taxon>
        <taxon>Spermatophyta</taxon>
        <taxon>Magnoliopsida</taxon>
        <taxon>eudicotyledons</taxon>
        <taxon>Gunneridae</taxon>
        <taxon>Pentapetalae</taxon>
        <taxon>rosids</taxon>
        <taxon>malvids</taxon>
        <taxon>Brassicales</taxon>
        <taxon>Brassicaceae</taxon>
        <taxon>Thlaspideae</taxon>
        <taxon>Thlaspi</taxon>
    </lineage>
</organism>
<evidence type="ECO:0000256" key="1">
    <source>
        <dbReference type="SAM" id="MobiDB-lite"/>
    </source>
</evidence>
<evidence type="ECO:0000313" key="2">
    <source>
        <dbReference type="EMBL" id="CAH2070645.1"/>
    </source>
</evidence>
<name>A0AAU9SUV4_THLAR</name>
<evidence type="ECO:0000313" key="3">
    <source>
        <dbReference type="Proteomes" id="UP000836841"/>
    </source>
</evidence>
<feature type="compositionally biased region" description="Basic and acidic residues" evidence="1">
    <location>
        <begin position="149"/>
        <end position="158"/>
    </location>
</feature>
<reference evidence="2 3" key="1">
    <citation type="submission" date="2022-03" db="EMBL/GenBank/DDBJ databases">
        <authorList>
            <person name="Nunn A."/>
            <person name="Chopra R."/>
            <person name="Nunn A."/>
            <person name="Contreras Garrido A."/>
        </authorList>
    </citation>
    <scope>NUCLEOTIDE SEQUENCE [LARGE SCALE GENOMIC DNA]</scope>
</reference>
<dbReference type="AlphaFoldDB" id="A0AAU9SUV4"/>
<sequence>METRFRSFDHRKTTPAIRIESLPSHFLEYPPATKISINSHPATTKTTLPSRNTMARRYTSSEKEKWITCTNKSIRRSPVRISKSDVSARIEENRLTLIGRHCFSCCSLQHELRDCLSRAPQKDLENMGINQQKILINIETDKKRKEVLRANREQRPNPDRSIVPRYPSCTSPDRYRSPPIWEKRQEPRESSRRIASPNAQGYEGRQSSQRSNKTLSPSPLESEAQVNRKNSHRIQSSHTPPPNPATKTIHSRSRGTALDRIAPPVINTNSNNASKHLQEVEIMYEGGNTQVPFQEEHHSTLGMETRTSVSLRLGPSPPEAQKQKHKNPRKPTLAITSRAAGKRKVKPTLKKRGSSNSPKVTKTKKRVTTRGPNPPKKRFRSGWRLDTLMEARSEPGSAGLLAKLH</sequence>
<feature type="compositionally biased region" description="Polar residues" evidence="1">
    <location>
        <begin position="205"/>
        <end position="238"/>
    </location>
</feature>
<proteinExistence type="predicted"/>
<gene>
    <name evidence="2" type="ORF">TAV2_LOCUS21716</name>
</gene>
<keyword evidence="3" id="KW-1185">Reference proteome</keyword>
<feature type="region of interest" description="Disordered" evidence="1">
    <location>
        <begin position="149"/>
        <end position="254"/>
    </location>
</feature>
<dbReference type="Proteomes" id="UP000836841">
    <property type="component" value="Chromosome 6"/>
</dbReference>
<dbReference type="EMBL" id="OU466862">
    <property type="protein sequence ID" value="CAH2070645.1"/>
    <property type="molecule type" value="Genomic_DNA"/>
</dbReference>
<accession>A0AAU9SUV4</accession>